<organism evidence="1 2">
    <name type="scientific">Mycena albidolilacea</name>
    <dbReference type="NCBI Taxonomy" id="1033008"/>
    <lineage>
        <taxon>Eukaryota</taxon>
        <taxon>Fungi</taxon>
        <taxon>Dikarya</taxon>
        <taxon>Basidiomycota</taxon>
        <taxon>Agaricomycotina</taxon>
        <taxon>Agaricomycetes</taxon>
        <taxon>Agaricomycetidae</taxon>
        <taxon>Agaricales</taxon>
        <taxon>Marasmiineae</taxon>
        <taxon>Mycenaceae</taxon>
        <taxon>Mycena</taxon>
    </lineage>
</organism>
<gene>
    <name evidence="1" type="ORF">DFH08DRAFT_1084907</name>
</gene>
<evidence type="ECO:0000313" key="1">
    <source>
        <dbReference type="EMBL" id="KAJ7326342.1"/>
    </source>
</evidence>
<comment type="caution">
    <text evidence="1">The sequence shown here is derived from an EMBL/GenBank/DDBJ whole genome shotgun (WGS) entry which is preliminary data.</text>
</comment>
<protein>
    <submittedName>
        <fullName evidence="1">Uncharacterized protein</fullName>
    </submittedName>
</protein>
<dbReference type="Proteomes" id="UP001218218">
    <property type="component" value="Unassembled WGS sequence"/>
</dbReference>
<reference evidence="1" key="1">
    <citation type="submission" date="2023-03" db="EMBL/GenBank/DDBJ databases">
        <title>Massive genome expansion in bonnet fungi (Mycena s.s.) driven by repeated elements and novel gene families across ecological guilds.</title>
        <authorList>
            <consortium name="Lawrence Berkeley National Laboratory"/>
            <person name="Harder C.B."/>
            <person name="Miyauchi S."/>
            <person name="Viragh M."/>
            <person name="Kuo A."/>
            <person name="Thoen E."/>
            <person name="Andreopoulos B."/>
            <person name="Lu D."/>
            <person name="Skrede I."/>
            <person name="Drula E."/>
            <person name="Henrissat B."/>
            <person name="Morin E."/>
            <person name="Kohler A."/>
            <person name="Barry K."/>
            <person name="LaButti K."/>
            <person name="Morin E."/>
            <person name="Salamov A."/>
            <person name="Lipzen A."/>
            <person name="Mereny Z."/>
            <person name="Hegedus B."/>
            <person name="Baldrian P."/>
            <person name="Stursova M."/>
            <person name="Weitz H."/>
            <person name="Taylor A."/>
            <person name="Grigoriev I.V."/>
            <person name="Nagy L.G."/>
            <person name="Martin F."/>
            <person name="Kauserud H."/>
        </authorList>
    </citation>
    <scope>NUCLEOTIDE SEQUENCE</scope>
    <source>
        <strain evidence="1">CBHHK002</strain>
    </source>
</reference>
<dbReference type="EMBL" id="JARIHO010000042">
    <property type="protein sequence ID" value="KAJ7326342.1"/>
    <property type="molecule type" value="Genomic_DNA"/>
</dbReference>
<dbReference type="AlphaFoldDB" id="A0AAD6ZJS9"/>
<name>A0AAD6ZJS9_9AGAR</name>
<sequence>MAAARSRSSPVSALPFSYSSTQMILPSMITLSAKNSCTSASTFCTLAQRVLDRTLARLFLTSLSRTVRDAILRPPIYAALIEKAELHCGPTVRPASDMFLLFVGALEGPADDYPDAPVRPCETFLPTRPATEALKIVLQLQKLCNTSRFLWSFAWTASKIQGHSPLNQLRRKTTPREVDVVNALKREKRRVSSILDPRPSVPLHTTFDSC</sequence>
<keyword evidence="2" id="KW-1185">Reference proteome</keyword>
<evidence type="ECO:0000313" key="2">
    <source>
        <dbReference type="Proteomes" id="UP001218218"/>
    </source>
</evidence>
<proteinExistence type="predicted"/>
<accession>A0AAD6ZJS9</accession>